<evidence type="ECO:0000313" key="1">
    <source>
        <dbReference type="EMBL" id="CAI2191417.1"/>
    </source>
</evidence>
<gene>
    <name evidence="1" type="ORF">FWILDA_LOCUS15061</name>
</gene>
<proteinExistence type="predicted"/>
<dbReference type="Proteomes" id="UP001153678">
    <property type="component" value="Unassembled WGS sequence"/>
</dbReference>
<dbReference type="EMBL" id="CAMKVN010007389">
    <property type="protein sequence ID" value="CAI2191417.1"/>
    <property type="molecule type" value="Genomic_DNA"/>
</dbReference>
<comment type="caution">
    <text evidence="1">The sequence shown here is derived from an EMBL/GenBank/DDBJ whole genome shotgun (WGS) entry which is preliminary data.</text>
</comment>
<accession>A0A9W4T3R0</accession>
<dbReference type="AlphaFoldDB" id="A0A9W4T3R0"/>
<keyword evidence="2" id="KW-1185">Reference proteome</keyword>
<protein>
    <submittedName>
        <fullName evidence="1">18611_t:CDS:1</fullName>
    </submittedName>
</protein>
<evidence type="ECO:0000313" key="2">
    <source>
        <dbReference type="Proteomes" id="UP001153678"/>
    </source>
</evidence>
<sequence length="131" mass="14793">MNNPENKLELTLKIKIHKLREIIENLADLEQKESNQQAGNMAYLLKMITDTFEDALKQTLLSSESGVGISAKSVGIVLERMIEALIIFTVDQARWQVYYQIGIVAYQKALEIPPNGEIIFAFTESDLINHA</sequence>
<reference evidence="1" key="1">
    <citation type="submission" date="2022-08" db="EMBL/GenBank/DDBJ databases">
        <authorList>
            <person name="Kallberg Y."/>
            <person name="Tangrot J."/>
            <person name="Rosling A."/>
        </authorList>
    </citation>
    <scope>NUCLEOTIDE SEQUENCE</scope>
    <source>
        <strain evidence="1">Wild A</strain>
    </source>
</reference>
<name>A0A9W4T3R0_9GLOM</name>
<organism evidence="1 2">
    <name type="scientific">Funneliformis geosporum</name>
    <dbReference type="NCBI Taxonomy" id="1117311"/>
    <lineage>
        <taxon>Eukaryota</taxon>
        <taxon>Fungi</taxon>
        <taxon>Fungi incertae sedis</taxon>
        <taxon>Mucoromycota</taxon>
        <taxon>Glomeromycotina</taxon>
        <taxon>Glomeromycetes</taxon>
        <taxon>Glomerales</taxon>
        <taxon>Glomeraceae</taxon>
        <taxon>Funneliformis</taxon>
    </lineage>
</organism>